<dbReference type="RefSeq" id="WP_021790398.1">
    <property type="nucleotide sequence ID" value="NZ_LT671858.1"/>
</dbReference>
<evidence type="ECO:0000256" key="2">
    <source>
        <dbReference type="ARBA" id="ARBA00022692"/>
    </source>
</evidence>
<dbReference type="GO" id="GO:0016020">
    <property type="term" value="C:membrane"/>
    <property type="evidence" value="ECO:0007669"/>
    <property type="project" value="UniProtKB-SubCell"/>
</dbReference>
<dbReference type="STRING" id="1673428.CPM_1704"/>
<dbReference type="NCBIfam" id="NF004741">
    <property type="entry name" value="PRK06076.1-2"/>
    <property type="match status" value="1"/>
</dbReference>
<feature type="transmembrane region" description="Helical" evidence="5">
    <location>
        <begin position="200"/>
        <end position="224"/>
    </location>
</feature>
<evidence type="ECO:0000313" key="9">
    <source>
        <dbReference type="Proteomes" id="UP000195607"/>
    </source>
</evidence>
<dbReference type="PANTHER" id="PTHR11432">
    <property type="entry name" value="NADH DEHYDROGENASE SUBUNIT 1"/>
    <property type="match status" value="1"/>
</dbReference>
<keyword evidence="4 5" id="KW-0472">Membrane</keyword>
<feature type="transmembrane region" description="Helical" evidence="5">
    <location>
        <begin position="131"/>
        <end position="150"/>
    </location>
</feature>
<keyword evidence="2 5" id="KW-0812">Transmembrane</keyword>
<dbReference type="InterPro" id="IPR018086">
    <property type="entry name" value="NADH_UbQ_OxRdtase_su1_CS"/>
</dbReference>
<protein>
    <submittedName>
        <fullName evidence="6">NADH dehydrogenase subunit H</fullName>
    </submittedName>
</protein>
<reference evidence="8" key="3">
    <citation type="submission" date="2016-06" db="EMBL/GenBank/DDBJ databases">
        <authorList>
            <person name="Toshchakov V.S."/>
        </authorList>
    </citation>
    <scope>NUCLEOTIDE SEQUENCE [LARGE SCALE GENOMIC DNA]</scope>
    <source>
        <strain>PM4 (JCM 30641</strain>
        <strain evidence="8">\VKM B-2940)</strain>
    </source>
</reference>
<dbReference type="PROSITE" id="PS00667">
    <property type="entry name" value="COMPLEX1_ND1_1"/>
    <property type="match status" value="1"/>
</dbReference>
<name>A0A1N5WCC6_9ARCH</name>
<dbReference type="AlphaFoldDB" id="A0A1N5WCC6"/>
<feature type="transmembrane region" description="Helical" evidence="5">
    <location>
        <begin position="91"/>
        <end position="111"/>
    </location>
</feature>
<dbReference type="Proteomes" id="UP000195607">
    <property type="component" value="Chromosome I"/>
</dbReference>
<dbReference type="GO" id="GO:0003954">
    <property type="term" value="F:NADH dehydrogenase activity"/>
    <property type="evidence" value="ECO:0007669"/>
    <property type="project" value="TreeGrafter"/>
</dbReference>
<accession>A0A1N5WCC6</accession>
<dbReference type="EMBL" id="LT671858">
    <property type="protein sequence ID" value="SIM82157.1"/>
    <property type="molecule type" value="Genomic_DNA"/>
</dbReference>
<reference evidence="7" key="2">
    <citation type="submission" date="2016-06" db="EMBL/GenBank/DDBJ databases">
        <authorList>
            <person name="Olsen C.W."/>
            <person name="Carey S."/>
            <person name="Hinshaw L."/>
            <person name="Karasin A.I."/>
        </authorList>
    </citation>
    <scope>NUCLEOTIDE SEQUENCE [LARGE SCALE GENOMIC DNA]</scope>
    <source>
        <strain evidence="7">PM4</strain>
    </source>
</reference>
<feature type="transmembrane region" description="Helical" evidence="5">
    <location>
        <begin position="289"/>
        <end position="310"/>
    </location>
</feature>
<dbReference type="GeneID" id="41588975"/>
<proteinExistence type="inferred from homology"/>
<dbReference type="InterPro" id="IPR001694">
    <property type="entry name" value="NADH_UbQ_OxRdtase_su1/FPO"/>
</dbReference>
<dbReference type="KEGG" id="cdiv:CPM_1704"/>
<dbReference type="OrthoDB" id="15253at2157"/>
<comment type="subcellular location">
    <subcellularLocation>
        <location evidence="1">Membrane</location>
        <topology evidence="1">Multi-pass membrane protein</topology>
    </subcellularLocation>
</comment>
<evidence type="ECO:0000256" key="5">
    <source>
        <dbReference type="SAM" id="Phobius"/>
    </source>
</evidence>
<dbReference type="HAMAP" id="MF_01350">
    <property type="entry name" value="NDH1_NuoH"/>
    <property type="match status" value="1"/>
</dbReference>
<keyword evidence="8" id="KW-1185">Reference proteome</keyword>
<feature type="transmembrane region" description="Helical" evidence="5">
    <location>
        <begin position="20"/>
        <end position="46"/>
    </location>
</feature>
<gene>
    <name evidence="7" type="ORF">CPM_1704</name>
    <name evidence="6" type="ORF">CSP5_1733</name>
</gene>
<dbReference type="PANTHER" id="PTHR11432:SF3">
    <property type="entry name" value="NADH-UBIQUINONE OXIDOREDUCTASE CHAIN 1"/>
    <property type="match status" value="1"/>
</dbReference>
<feature type="transmembrane region" description="Helical" evidence="5">
    <location>
        <begin position="171"/>
        <end position="188"/>
    </location>
</feature>
<feature type="transmembrane region" description="Helical" evidence="5">
    <location>
        <begin position="255"/>
        <end position="277"/>
    </location>
</feature>
<feature type="transmembrane region" description="Helical" evidence="5">
    <location>
        <begin position="322"/>
        <end position="345"/>
    </location>
</feature>
<dbReference type="EMBL" id="LT719092">
    <property type="protein sequence ID" value="SJK85490.1"/>
    <property type="molecule type" value="Genomic_DNA"/>
</dbReference>
<evidence type="ECO:0000256" key="1">
    <source>
        <dbReference type="ARBA" id="ARBA00004141"/>
    </source>
</evidence>
<organism evidence="6 9">
    <name type="scientific">Cuniculiplasma divulgatum</name>
    <dbReference type="NCBI Taxonomy" id="1673428"/>
    <lineage>
        <taxon>Archaea</taxon>
        <taxon>Methanobacteriati</taxon>
        <taxon>Thermoplasmatota</taxon>
        <taxon>Thermoplasmata</taxon>
        <taxon>Thermoplasmatales</taxon>
        <taxon>Cuniculiplasmataceae</taxon>
        <taxon>Cuniculiplasma</taxon>
    </lineage>
</organism>
<evidence type="ECO:0000313" key="7">
    <source>
        <dbReference type="EMBL" id="SJK85490.1"/>
    </source>
</evidence>
<evidence type="ECO:0000256" key="4">
    <source>
        <dbReference type="ARBA" id="ARBA00023136"/>
    </source>
</evidence>
<sequence length="346" mass="38026">MNLLLRIADILSVLGHYPSYILAYIIETLIVIIFATVVVAGMVYFFRKYMARVQMRIGPNRVGKGGVLQVMADGLKLIQKESILPEGRDDLAYKVAPILIFFGLIMGFIFIPYGPLAWFGQLTVSHSDVSIIILFALIAIMPIGEILSGISSNNKYAVLGALRGVAKDISFEVPMMLSILAVVMMASVKVSDPLDINGVVVAQSIPFAILEPLGFFVFLISMAARASYSPFDMGESDSELVTGNTTEYSGLRFGLFYLGLFGTIFLGSMLISTIYLGGYLGPYTNYAGFIWLMIKTLVLVVISLTIWLSMPRVRIDKFVNFGWKYLLPISFINLIITGIIIFGGIA</sequence>
<dbReference type="Pfam" id="PF00146">
    <property type="entry name" value="NADHdh"/>
    <property type="match status" value="1"/>
</dbReference>
<evidence type="ECO:0000256" key="3">
    <source>
        <dbReference type="ARBA" id="ARBA00022989"/>
    </source>
</evidence>
<evidence type="ECO:0000313" key="8">
    <source>
        <dbReference type="Proteomes" id="UP000187822"/>
    </source>
</evidence>
<reference evidence="6 9" key="1">
    <citation type="submission" date="2016-04" db="EMBL/GenBank/DDBJ databases">
        <authorList>
            <person name="Evans L.H."/>
            <person name="Alamgir A."/>
            <person name="Owens N."/>
            <person name="Weber N.D."/>
            <person name="Virtaneva K."/>
            <person name="Barbian K."/>
            <person name="Babar A."/>
            <person name="Rosenke K."/>
        </authorList>
    </citation>
    <scope>NUCLEOTIDE SEQUENCE [LARGE SCALE GENOMIC DNA]</scope>
    <source>
        <strain evidence="6">S5</strain>
        <strain evidence="9">S5(T) (JCM 30642 \VKM B-2941)</strain>
    </source>
</reference>
<dbReference type="GO" id="GO:0009060">
    <property type="term" value="P:aerobic respiration"/>
    <property type="evidence" value="ECO:0007669"/>
    <property type="project" value="TreeGrafter"/>
</dbReference>
<dbReference type="Proteomes" id="UP000187822">
    <property type="component" value="Chromosome I"/>
</dbReference>
<keyword evidence="3 5" id="KW-1133">Transmembrane helix</keyword>
<evidence type="ECO:0000313" key="6">
    <source>
        <dbReference type="EMBL" id="SIM82157.1"/>
    </source>
</evidence>